<dbReference type="AlphaFoldDB" id="A0A9E5MIP4"/>
<feature type="transmembrane region" description="Helical" evidence="1">
    <location>
        <begin position="72"/>
        <end position="91"/>
    </location>
</feature>
<name>A0A9E5MIP4_9MICO</name>
<keyword evidence="3" id="KW-1185">Reference proteome</keyword>
<reference evidence="2 3" key="1">
    <citation type="submission" date="2019-06" db="EMBL/GenBank/DDBJ databases">
        <authorList>
            <person name="De-Chao Zhang Q."/>
        </authorList>
    </citation>
    <scope>NUCLEOTIDE SEQUENCE [LARGE SCALE GENOMIC DNA]</scope>
    <source>
        <strain evidence="2 3">KN1116</strain>
    </source>
</reference>
<comment type="caution">
    <text evidence="2">The sequence shown here is derived from an EMBL/GenBank/DDBJ whole genome shotgun (WGS) entry which is preliminary data.</text>
</comment>
<dbReference type="Proteomes" id="UP000818266">
    <property type="component" value="Unassembled WGS sequence"/>
</dbReference>
<accession>A0A9E5MIP4</accession>
<gene>
    <name evidence="2" type="ORF">FK219_007395</name>
</gene>
<protein>
    <submittedName>
        <fullName evidence="2">Uncharacterized protein</fullName>
    </submittedName>
</protein>
<evidence type="ECO:0000256" key="1">
    <source>
        <dbReference type="SAM" id="Phobius"/>
    </source>
</evidence>
<keyword evidence="1" id="KW-0472">Membrane</keyword>
<feature type="transmembrane region" description="Helical" evidence="1">
    <location>
        <begin position="235"/>
        <end position="255"/>
    </location>
</feature>
<organism evidence="2 3">
    <name type="scientific">Microcella pacifica</name>
    <dbReference type="NCBI Taxonomy" id="2591847"/>
    <lineage>
        <taxon>Bacteria</taxon>
        <taxon>Bacillati</taxon>
        <taxon>Actinomycetota</taxon>
        <taxon>Actinomycetes</taxon>
        <taxon>Micrococcales</taxon>
        <taxon>Microbacteriaceae</taxon>
        <taxon>Microcella</taxon>
    </lineage>
</organism>
<sequence length="258" mass="25730">MAALLLLGVGVGDIARRRVPGSAHAVVGALVAVGLIVAPGLALGLPVALVVAAALVAIVWMLALRIDDDARAPWWPVAVLLAAVALGAWAGPWPSLPNGPLDGWAAFDLDSTVALVILAVAVSLVTTANLVTRAILAAARGGGAGAPAAASGWRLRLGSRTIGSIEPRTAAPAESAPSPLLGGRIIGPLERLLIVLLALAGAPTLIAALLAAKGIVRFPEISADRGTGSKAEEFLIGSLTSWGLAGLGFLLIVAAQNA</sequence>
<keyword evidence="1" id="KW-0812">Transmembrane</keyword>
<feature type="transmembrane region" description="Helical" evidence="1">
    <location>
        <begin position="192"/>
        <end position="215"/>
    </location>
</feature>
<evidence type="ECO:0000313" key="2">
    <source>
        <dbReference type="EMBL" id="NHF63063.1"/>
    </source>
</evidence>
<keyword evidence="1" id="KW-1133">Transmembrane helix</keyword>
<evidence type="ECO:0000313" key="3">
    <source>
        <dbReference type="Proteomes" id="UP000818266"/>
    </source>
</evidence>
<reference evidence="2 3" key="2">
    <citation type="submission" date="2020-03" db="EMBL/GenBank/DDBJ databases">
        <title>Chryseoglobus sp. isolated from a deep-sea seamount.</title>
        <authorList>
            <person name="Zhang D.-C."/>
        </authorList>
    </citation>
    <scope>NUCLEOTIDE SEQUENCE [LARGE SCALE GENOMIC DNA]</scope>
    <source>
        <strain evidence="2 3">KN1116</strain>
    </source>
</reference>
<feature type="transmembrane region" description="Helical" evidence="1">
    <location>
        <begin position="27"/>
        <end position="60"/>
    </location>
</feature>
<proteinExistence type="predicted"/>
<dbReference type="EMBL" id="VIKT02000010">
    <property type="protein sequence ID" value="NHF63063.1"/>
    <property type="molecule type" value="Genomic_DNA"/>
</dbReference>
<feature type="transmembrane region" description="Helical" evidence="1">
    <location>
        <begin position="111"/>
        <end position="131"/>
    </location>
</feature>
<dbReference type="OrthoDB" id="4715924at2"/>